<evidence type="ECO:0000256" key="7">
    <source>
        <dbReference type="ARBA" id="ARBA00049120"/>
    </source>
</evidence>
<dbReference type="REBASE" id="124584">
    <property type="entry name" value="M.NmoM1ORF1724P"/>
</dbReference>
<dbReference type="InterPro" id="IPR029063">
    <property type="entry name" value="SAM-dependent_MTases_sf"/>
</dbReference>
<reference evidence="8 9" key="1">
    <citation type="journal article" date="2015" name="Proc. Natl. Acad. Sci. U.S.A.">
        <title>Expanded metabolic versatility of ubiquitous nitrite-oxidizing bacteria from the genus Nitrospira.</title>
        <authorList>
            <person name="Koch H."/>
            <person name="Lucker S."/>
            <person name="Albertsen M."/>
            <person name="Kitzinger K."/>
            <person name="Herbold C."/>
            <person name="Spieck E."/>
            <person name="Nielsen P.H."/>
            <person name="Wagner M."/>
            <person name="Daims H."/>
        </authorList>
    </citation>
    <scope>NUCLEOTIDE SEQUENCE [LARGE SCALE GENOMIC DNA]</scope>
    <source>
        <strain evidence="8 9">NSP M-1</strain>
    </source>
</reference>
<evidence type="ECO:0000256" key="5">
    <source>
        <dbReference type="ARBA" id="ARBA00022691"/>
    </source>
</evidence>
<dbReference type="OrthoDB" id="8901552at2"/>
<evidence type="ECO:0000313" key="8">
    <source>
        <dbReference type="EMBL" id="ALA58144.1"/>
    </source>
</evidence>
<dbReference type="RefSeq" id="WP_145976221.1">
    <property type="nucleotide sequence ID" value="NZ_CP011801.1"/>
</dbReference>
<dbReference type="GO" id="GO:0015667">
    <property type="term" value="F:site-specific DNA-methyltransferase (cytosine-N4-specific) activity"/>
    <property type="evidence" value="ECO:0007669"/>
    <property type="project" value="UniProtKB-EC"/>
</dbReference>
<sequence>MLKSHKKTILEILGRNPIHPFPARMAPGIALDALGKSATSLRVLDPMAGSGTVLAVARSKGHKAFGMDLDPLAVLLAGVWTRTVDAAKVKDKAEEVLDRSKAIFKSLPLGLAYPPSSDDETREFIRYWFDDYARRQLASLSMAISRIYDNTTRDALWCGFSRLIITKSAGASLAMDLSHSRPHRKFKRAPVKPFNRFIPAVNAIVLNCPQLGASKVGPATVVKRGDARQLDYDSCSIDLVLTSPPYLNAIDYMRCSKFSLVWMGYTICELRGIRGESVGSPMASREALEAPWVKSLIKQLGLTPALSIHDHAILARYVWDMGQALAEVSRVLKRGGRAVYVVGDSTNRGTFIKNSSIVTAVAENHGLELASRHSRALPANRRYLPPPKVGQSVAAMDTRMRREIVLEFTKP</sequence>
<dbReference type="GO" id="GO:0003677">
    <property type="term" value="F:DNA binding"/>
    <property type="evidence" value="ECO:0007669"/>
    <property type="project" value="InterPro"/>
</dbReference>
<evidence type="ECO:0000313" key="9">
    <source>
        <dbReference type="Proteomes" id="UP000069205"/>
    </source>
</evidence>
<dbReference type="EMBL" id="CP011801">
    <property type="protein sequence ID" value="ALA58144.1"/>
    <property type="molecule type" value="Genomic_DNA"/>
</dbReference>
<dbReference type="GO" id="GO:0009307">
    <property type="term" value="P:DNA restriction-modification system"/>
    <property type="evidence" value="ECO:0007669"/>
    <property type="project" value="UniProtKB-KW"/>
</dbReference>
<evidence type="ECO:0000256" key="2">
    <source>
        <dbReference type="ARBA" id="ARBA00012185"/>
    </source>
</evidence>
<dbReference type="STRING" id="42253.NITMOv2_1724"/>
<dbReference type="GO" id="GO:0032259">
    <property type="term" value="P:methylation"/>
    <property type="evidence" value="ECO:0007669"/>
    <property type="project" value="UniProtKB-KW"/>
</dbReference>
<keyword evidence="4" id="KW-0808">Transferase</keyword>
<keyword evidence="3" id="KW-0489">Methyltransferase</keyword>
<name>A0A0K2GB95_NITMO</name>
<comment type="similarity">
    <text evidence="1">Belongs to the N(4)/N(6)-methyltransferase family. N(4) subfamily.</text>
</comment>
<keyword evidence="9" id="KW-1185">Reference proteome</keyword>
<keyword evidence="6" id="KW-0680">Restriction system</keyword>
<protein>
    <recommendedName>
        <fullName evidence="2">site-specific DNA-methyltransferase (cytosine-N(4)-specific)</fullName>
        <ecNumber evidence="2">2.1.1.113</ecNumber>
    </recommendedName>
</protein>
<evidence type="ECO:0000256" key="6">
    <source>
        <dbReference type="ARBA" id="ARBA00022747"/>
    </source>
</evidence>
<gene>
    <name evidence="8" type="ORF">NITMOv2_1724</name>
</gene>
<dbReference type="PATRIC" id="fig|42253.5.peg.1696"/>
<comment type="catalytic activity">
    <reaction evidence="7">
        <text>a 2'-deoxycytidine in DNA + S-adenosyl-L-methionine = an N(4)-methyl-2'-deoxycytidine in DNA + S-adenosyl-L-homocysteine + H(+)</text>
        <dbReference type="Rhea" id="RHEA:16857"/>
        <dbReference type="Rhea" id="RHEA-COMP:11369"/>
        <dbReference type="Rhea" id="RHEA-COMP:13674"/>
        <dbReference type="ChEBI" id="CHEBI:15378"/>
        <dbReference type="ChEBI" id="CHEBI:57856"/>
        <dbReference type="ChEBI" id="CHEBI:59789"/>
        <dbReference type="ChEBI" id="CHEBI:85452"/>
        <dbReference type="ChEBI" id="CHEBI:137933"/>
        <dbReference type="EC" id="2.1.1.113"/>
    </reaction>
</comment>
<accession>A0A0K2GB95</accession>
<organism evidence="8 9">
    <name type="scientific">Nitrospira moscoviensis</name>
    <dbReference type="NCBI Taxonomy" id="42253"/>
    <lineage>
        <taxon>Bacteria</taxon>
        <taxon>Pseudomonadati</taxon>
        <taxon>Nitrospirota</taxon>
        <taxon>Nitrospiria</taxon>
        <taxon>Nitrospirales</taxon>
        <taxon>Nitrospiraceae</taxon>
        <taxon>Nitrospira</taxon>
    </lineage>
</organism>
<dbReference type="KEGG" id="nmv:NITMOv2_1724"/>
<dbReference type="AlphaFoldDB" id="A0A0K2GB95"/>
<proteinExistence type="inferred from homology"/>
<dbReference type="Proteomes" id="UP000069205">
    <property type="component" value="Chromosome"/>
</dbReference>
<dbReference type="SUPFAM" id="SSF53335">
    <property type="entry name" value="S-adenosyl-L-methionine-dependent methyltransferases"/>
    <property type="match status" value="1"/>
</dbReference>
<dbReference type="PROSITE" id="PS00093">
    <property type="entry name" value="N4_MTASE"/>
    <property type="match status" value="1"/>
</dbReference>
<keyword evidence="5" id="KW-0949">S-adenosyl-L-methionine</keyword>
<evidence type="ECO:0000256" key="3">
    <source>
        <dbReference type="ARBA" id="ARBA00022603"/>
    </source>
</evidence>
<evidence type="ECO:0000256" key="1">
    <source>
        <dbReference type="ARBA" id="ARBA00010203"/>
    </source>
</evidence>
<evidence type="ECO:0000256" key="4">
    <source>
        <dbReference type="ARBA" id="ARBA00022679"/>
    </source>
</evidence>
<dbReference type="InterPro" id="IPR017985">
    <property type="entry name" value="MeTrfase_CN4_CS"/>
</dbReference>
<dbReference type="EC" id="2.1.1.113" evidence="2"/>
<dbReference type="Gene3D" id="3.40.50.150">
    <property type="entry name" value="Vaccinia Virus protein VP39"/>
    <property type="match status" value="2"/>
</dbReference>